<evidence type="ECO:0000256" key="1">
    <source>
        <dbReference type="ARBA" id="ARBA00004196"/>
    </source>
</evidence>
<comment type="subcellular location">
    <subcellularLocation>
        <location evidence="1">Cell envelope</location>
    </subcellularLocation>
</comment>
<evidence type="ECO:0000313" key="8">
    <source>
        <dbReference type="EMBL" id="GAA4556831.1"/>
    </source>
</evidence>
<evidence type="ECO:0000256" key="6">
    <source>
        <dbReference type="SAM" id="SignalP"/>
    </source>
</evidence>
<comment type="similarity">
    <text evidence="2">Belongs to the bacterial solute-binding protein 5 family.</text>
</comment>
<keyword evidence="3" id="KW-0813">Transport</keyword>
<reference evidence="9" key="1">
    <citation type="journal article" date="2019" name="Int. J. Syst. Evol. Microbiol.">
        <title>The Global Catalogue of Microorganisms (GCM) 10K type strain sequencing project: providing services to taxonomists for standard genome sequencing and annotation.</title>
        <authorList>
            <consortium name="The Broad Institute Genomics Platform"/>
            <consortium name="The Broad Institute Genome Sequencing Center for Infectious Disease"/>
            <person name="Wu L."/>
            <person name="Ma J."/>
        </authorList>
    </citation>
    <scope>NUCLEOTIDE SEQUENCE [LARGE SCALE GENOMIC DNA]</scope>
    <source>
        <strain evidence="9">JCM 17906</strain>
    </source>
</reference>
<dbReference type="Proteomes" id="UP001501598">
    <property type="component" value="Unassembled WGS sequence"/>
</dbReference>
<dbReference type="Gene3D" id="3.40.190.10">
    <property type="entry name" value="Periplasmic binding protein-like II"/>
    <property type="match status" value="1"/>
</dbReference>
<organism evidence="8 9">
    <name type="scientific">Pseudonocardia xishanensis</name>
    <dbReference type="NCBI Taxonomy" id="630995"/>
    <lineage>
        <taxon>Bacteria</taxon>
        <taxon>Bacillati</taxon>
        <taxon>Actinomycetota</taxon>
        <taxon>Actinomycetes</taxon>
        <taxon>Pseudonocardiales</taxon>
        <taxon>Pseudonocardiaceae</taxon>
        <taxon>Pseudonocardia</taxon>
    </lineage>
</organism>
<evidence type="ECO:0000259" key="7">
    <source>
        <dbReference type="Pfam" id="PF00496"/>
    </source>
</evidence>
<comment type="caution">
    <text evidence="8">The sequence shown here is derived from an EMBL/GenBank/DDBJ whole genome shotgun (WGS) entry which is preliminary data.</text>
</comment>
<evidence type="ECO:0000256" key="4">
    <source>
        <dbReference type="ARBA" id="ARBA00022729"/>
    </source>
</evidence>
<dbReference type="PANTHER" id="PTHR30290:SF10">
    <property type="entry name" value="PERIPLASMIC OLIGOPEPTIDE-BINDING PROTEIN-RELATED"/>
    <property type="match status" value="1"/>
</dbReference>
<dbReference type="Gene3D" id="3.90.76.10">
    <property type="entry name" value="Dipeptide-binding Protein, Domain 1"/>
    <property type="match status" value="1"/>
</dbReference>
<feature type="signal peptide" evidence="6">
    <location>
        <begin position="1"/>
        <end position="42"/>
    </location>
</feature>
<gene>
    <name evidence="8" type="ORF">GCM10023175_59940</name>
</gene>
<feature type="domain" description="Solute-binding protein family 5" evidence="7">
    <location>
        <begin position="108"/>
        <end position="479"/>
    </location>
</feature>
<feature type="compositionally biased region" description="Low complexity" evidence="5">
    <location>
        <begin position="1"/>
        <end position="14"/>
    </location>
</feature>
<evidence type="ECO:0000256" key="5">
    <source>
        <dbReference type="SAM" id="MobiDB-lite"/>
    </source>
</evidence>
<evidence type="ECO:0000256" key="2">
    <source>
        <dbReference type="ARBA" id="ARBA00005695"/>
    </source>
</evidence>
<proteinExistence type="inferred from homology"/>
<dbReference type="CDD" id="cd08512">
    <property type="entry name" value="PBP2_NikA_DppA_OppA_like_7"/>
    <property type="match status" value="1"/>
</dbReference>
<evidence type="ECO:0000256" key="3">
    <source>
        <dbReference type="ARBA" id="ARBA00022448"/>
    </source>
</evidence>
<dbReference type="EMBL" id="BAABGT010000099">
    <property type="protein sequence ID" value="GAA4556831.1"/>
    <property type="molecule type" value="Genomic_DNA"/>
</dbReference>
<feature type="region of interest" description="Disordered" evidence="5">
    <location>
        <begin position="1"/>
        <end position="21"/>
    </location>
</feature>
<protein>
    <submittedName>
        <fullName evidence="8">ABC transporter substrate-binding protein</fullName>
    </submittedName>
</protein>
<sequence length="561" mass="60269">MSAAHTPGGTPPRRSTGRWRRSRAAVVLTALTAFAVACSSSANNPGTAAGGDSTTMTIVTPDTGITWTLDDGFGGFEQGKNVQATLLRKPFVDSPQGRGVQQQDVYNYGPYLASSYDVSPDGLTYTFHLSDAISVAGNELTADDVLWSYERKFGTPGSLAAGIMAPSLTDPAQQLKKIDDKTVSFTIPNAGLGTTFLALLSDLCGQIYDSTELKKHVTPDDPYAVKWSAQNPNYGFGPYKVTDYKPGQSVTMTARDDFVLGAPKVKTINIRIVADPGTRANAVKNGDADLAENVTPADSAALSTDPTLIAPQVSNPNTYIMMPLVTNKAPFDNTLVRQAMAYATPYQQIIDNVYRGLAQRKGPGFLLDDAPGYSNAGFPDYTYDPGKAKALLAQAGFPNGVEFTLAVSAAEPDVREAAIQIQTQAKAAGFTITIDEMPASEFAQQRTNHTSQAFILRDYAITLTPPYELLVYTAPNGANNFADWYDKPFQDALATGNTLPDALSPEAGRAWNAAERIYLDQSPIVFIGQVQPNVLVSSKVTGYAWTSDNWIDYFNFGKTDS</sequence>
<dbReference type="SUPFAM" id="SSF53850">
    <property type="entry name" value="Periplasmic binding protein-like II"/>
    <property type="match status" value="1"/>
</dbReference>
<dbReference type="PANTHER" id="PTHR30290">
    <property type="entry name" value="PERIPLASMIC BINDING COMPONENT OF ABC TRANSPORTER"/>
    <property type="match status" value="1"/>
</dbReference>
<dbReference type="Gene3D" id="3.10.105.10">
    <property type="entry name" value="Dipeptide-binding Protein, Domain 3"/>
    <property type="match status" value="1"/>
</dbReference>
<keyword evidence="4 6" id="KW-0732">Signal</keyword>
<dbReference type="Pfam" id="PF00496">
    <property type="entry name" value="SBP_bac_5"/>
    <property type="match status" value="1"/>
</dbReference>
<dbReference type="RefSeq" id="WP_345426009.1">
    <property type="nucleotide sequence ID" value="NZ_BAABGT010000099.1"/>
</dbReference>
<name>A0ABP8S0G6_9PSEU</name>
<dbReference type="InterPro" id="IPR039424">
    <property type="entry name" value="SBP_5"/>
</dbReference>
<accession>A0ABP8S0G6</accession>
<evidence type="ECO:0000313" key="9">
    <source>
        <dbReference type="Proteomes" id="UP001501598"/>
    </source>
</evidence>
<feature type="chain" id="PRO_5046178995" evidence="6">
    <location>
        <begin position="43"/>
        <end position="561"/>
    </location>
</feature>
<dbReference type="InterPro" id="IPR000914">
    <property type="entry name" value="SBP_5_dom"/>
</dbReference>
<keyword evidence="9" id="KW-1185">Reference proteome</keyword>